<proteinExistence type="predicted"/>
<reference evidence="1" key="2">
    <citation type="journal article" date="2021" name="PeerJ">
        <title>Extensive microbial diversity within the chicken gut microbiome revealed by metagenomics and culture.</title>
        <authorList>
            <person name="Gilroy R."/>
            <person name="Ravi A."/>
            <person name="Getino M."/>
            <person name="Pursley I."/>
            <person name="Horton D.L."/>
            <person name="Alikhan N.F."/>
            <person name="Baker D."/>
            <person name="Gharbi K."/>
            <person name="Hall N."/>
            <person name="Watson M."/>
            <person name="Adriaenssens E.M."/>
            <person name="Foster-Nyarko E."/>
            <person name="Jarju S."/>
            <person name="Secka A."/>
            <person name="Antonio M."/>
            <person name="Oren A."/>
            <person name="Chaudhuri R.R."/>
            <person name="La Ragione R."/>
            <person name="Hildebrand F."/>
            <person name="Pallen M.J."/>
        </authorList>
    </citation>
    <scope>NUCLEOTIDE SEQUENCE</scope>
    <source>
        <strain evidence="1">ChiSjej4B22-9803</strain>
    </source>
</reference>
<dbReference type="Gene3D" id="2.60.320.10">
    <property type="entry name" value="N-utilization substance G protein NusG, insert domain"/>
    <property type="match status" value="1"/>
</dbReference>
<gene>
    <name evidence="1" type="ORF">IAB04_02525</name>
</gene>
<dbReference type="EMBL" id="DVND01000064">
    <property type="protein sequence ID" value="HIU48220.1"/>
    <property type="molecule type" value="Genomic_DNA"/>
</dbReference>
<reference evidence="1" key="1">
    <citation type="submission" date="2020-10" db="EMBL/GenBank/DDBJ databases">
        <authorList>
            <person name="Gilroy R."/>
        </authorList>
    </citation>
    <scope>NUCLEOTIDE SEQUENCE</scope>
    <source>
        <strain evidence="1">ChiSjej4B22-9803</strain>
    </source>
</reference>
<dbReference type="Proteomes" id="UP000824111">
    <property type="component" value="Unassembled WGS sequence"/>
</dbReference>
<feature type="non-terminal residue" evidence="1">
    <location>
        <position position="1"/>
    </location>
</feature>
<organism evidence="1 2">
    <name type="scientific">Candidatus Avimonoglobus intestinipullorum</name>
    <dbReference type="NCBI Taxonomy" id="2840699"/>
    <lineage>
        <taxon>Bacteria</taxon>
        <taxon>Bacillati</taxon>
        <taxon>Bacillota</taxon>
        <taxon>Clostridia</taxon>
        <taxon>Eubacteriales</taxon>
        <taxon>Candidatus Avimonoglobus</taxon>
    </lineage>
</organism>
<protein>
    <submittedName>
        <fullName evidence="1">NusG domain II-containing protein</fullName>
    </submittedName>
</protein>
<evidence type="ECO:0000313" key="1">
    <source>
        <dbReference type="EMBL" id="HIU48220.1"/>
    </source>
</evidence>
<name>A0A9D1LU76_9FIRM</name>
<dbReference type="AlphaFoldDB" id="A0A9D1LU76"/>
<evidence type="ECO:0000313" key="2">
    <source>
        <dbReference type="Proteomes" id="UP000824111"/>
    </source>
</evidence>
<accession>A0A9D1LU76</accession>
<comment type="caution">
    <text evidence="1">The sequence shown here is derived from an EMBL/GenBank/DDBJ whole genome shotgun (WGS) entry which is preliminary data.</text>
</comment>
<dbReference type="Pfam" id="PF07009">
    <property type="entry name" value="NusG_II"/>
    <property type="match status" value="1"/>
</dbReference>
<sequence>NGELYQTAELYTDAEISVNGTNTVVIHDGEVYMESADCPDQLCVKQGKIHDAGRDIVCLPNRVVVSVSKESTVDAISE</sequence>
<dbReference type="InterPro" id="IPR038690">
    <property type="entry name" value="NusG_2_sf"/>
</dbReference>